<name>A0ABD0M6X7_9CAEN</name>
<accession>A0ABD0M6X7</accession>
<comment type="caution">
    <text evidence="1">The sequence shown here is derived from an EMBL/GenBank/DDBJ whole genome shotgun (WGS) entry which is preliminary data.</text>
</comment>
<organism evidence="1 2">
    <name type="scientific">Batillaria attramentaria</name>
    <dbReference type="NCBI Taxonomy" id="370345"/>
    <lineage>
        <taxon>Eukaryota</taxon>
        <taxon>Metazoa</taxon>
        <taxon>Spiralia</taxon>
        <taxon>Lophotrochozoa</taxon>
        <taxon>Mollusca</taxon>
        <taxon>Gastropoda</taxon>
        <taxon>Caenogastropoda</taxon>
        <taxon>Sorbeoconcha</taxon>
        <taxon>Cerithioidea</taxon>
        <taxon>Batillariidae</taxon>
        <taxon>Batillaria</taxon>
    </lineage>
</organism>
<proteinExistence type="predicted"/>
<dbReference type="AlphaFoldDB" id="A0ABD0M6X7"/>
<reference evidence="1 2" key="1">
    <citation type="journal article" date="2023" name="Sci. Data">
        <title>Genome assembly of the Korean intertidal mud-creeper Batillaria attramentaria.</title>
        <authorList>
            <person name="Patra A.K."/>
            <person name="Ho P.T."/>
            <person name="Jun S."/>
            <person name="Lee S.J."/>
            <person name="Kim Y."/>
            <person name="Won Y.J."/>
        </authorList>
    </citation>
    <scope>NUCLEOTIDE SEQUENCE [LARGE SCALE GENOMIC DNA]</scope>
    <source>
        <strain evidence="1">Wonlab-2016</strain>
    </source>
</reference>
<evidence type="ECO:0000313" key="1">
    <source>
        <dbReference type="EMBL" id="KAK7507057.1"/>
    </source>
</evidence>
<dbReference type="Proteomes" id="UP001519460">
    <property type="component" value="Unassembled WGS sequence"/>
</dbReference>
<sequence>MAAVPAVILSPSSQSVAETEDPRLFQCDYSVMLPLTQPATDSNTNGTETAQLFSLSDSSVEVPKAGGSRTQVTAGFPPISSAKPVSVQVIAEMFGSS</sequence>
<keyword evidence="2" id="KW-1185">Reference proteome</keyword>
<evidence type="ECO:0000313" key="2">
    <source>
        <dbReference type="Proteomes" id="UP001519460"/>
    </source>
</evidence>
<gene>
    <name evidence="1" type="ORF">BaRGS_00001908</name>
</gene>
<dbReference type="EMBL" id="JACVVK020000005">
    <property type="protein sequence ID" value="KAK7507057.1"/>
    <property type="molecule type" value="Genomic_DNA"/>
</dbReference>
<protein>
    <submittedName>
        <fullName evidence="1">Uncharacterized protein</fullName>
    </submittedName>
</protein>